<feature type="domain" description="Mammalian cell entry C-terminal" evidence="3">
    <location>
        <begin position="150"/>
        <end position="318"/>
    </location>
</feature>
<dbReference type="InterPro" id="IPR024516">
    <property type="entry name" value="Mce_C"/>
</dbReference>
<reference evidence="4 5" key="1">
    <citation type="submission" date="2019-03" db="EMBL/GenBank/DDBJ databases">
        <title>Draft genome sequences of novel Actinobacteria.</title>
        <authorList>
            <person name="Sahin N."/>
            <person name="Ay H."/>
            <person name="Saygin H."/>
        </authorList>
    </citation>
    <scope>NUCLEOTIDE SEQUENCE [LARGE SCALE GENOMIC DNA]</scope>
    <source>
        <strain evidence="4 5">DSM 45941</strain>
    </source>
</reference>
<dbReference type="PANTHER" id="PTHR33371">
    <property type="entry name" value="INTERMEMBRANE PHOSPHOLIPID TRANSPORT SYSTEM BINDING PROTEIN MLAD-RELATED"/>
    <property type="match status" value="1"/>
</dbReference>
<dbReference type="InterPro" id="IPR003399">
    <property type="entry name" value="Mce/MlaD"/>
</dbReference>
<proteinExistence type="predicted"/>
<keyword evidence="5" id="KW-1185">Reference proteome</keyword>
<evidence type="ECO:0000313" key="4">
    <source>
        <dbReference type="EMBL" id="TDD91765.1"/>
    </source>
</evidence>
<dbReference type="InterPro" id="IPR005693">
    <property type="entry name" value="Mce"/>
</dbReference>
<dbReference type="GO" id="GO:0005576">
    <property type="term" value="C:extracellular region"/>
    <property type="evidence" value="ECO:0007669"/>
    <property type="project" value="TreeGrafter"/>
</dbReference>
<feature type="region of interest" description="Disordered" evidence="1">
    <location>
        <begin position="340"/>
        <end position="361"/>
    </location>
</feature>
<organism evidence="4 5">
    <name type="scientific">Actinomadura darangshiensis</name>
    <dbReference type="NCBI Taxonomy" id="705336"/>
    <lineage>
        <taxon>Bacteria</taxon>
        <taxon>Bacillati</taxon>
        <taxon>Actinomycetota</taxon>
        <taxon>Actinomycetes</taxon>
        <taxon>Streptosporangiales</taxon>
        <taxon>Thermomonosporaceae</taxon>
        <taxon>Actinomadura</taxon>
    </lineage>
</organism>
<dbReference type="AlphaFoldDB" id="A0A4R5BZG4"/>
<evidence type="ECO:0000259" key="2">
    <source>
        <dbReference type="Pfam" id="PF02470"/>
    </source>
</evidence>
<evidence type="ECO:0000313" key="5">
    <source>
        <dbReference type="Proteomes" id="UP000295578"/>
    </source>
</evidence>
<feature type="domain" description="Mce/MlaD" evidence="2">
    <location>
        <begin position="54"/>
        <end position="131"/>
    </location>
</feature>
<comment type="caution">
    <text evidence="4">The sequence shown here is derived from an EMBL/GenBank/DDBJ whole genome shotgun (WGS) entry which is preliminary data.</text>
</comment>
<protein>
    <submittedName>
        <fullName evidence="4">MCE family protein</fullName>
    </submittedName>
</protein>
<evidence type="ECO:0000259" key="3">
    <source>
        <dbReference type="Pfam" id="PF11887"/>
    </source>
</evidence>
<dbReference type="PANTHER" id="PTHR33371:SF15">
    <property type="entry name" value="LIPOPROTEIN LPRN"/>
    <property type="match status" value="1"/>
</dbReference>
<evidence type="ECO:0000256" key="1">
    <source>
        <dbReference type="SAM" id="MobiDB-lite"/>
    </source>
</evidence>
<dbReference type="Proteomes" id="UP000295578">
    <property type="component" value="Unassembled WGS sequence"/>
</dbReference>
<dbReference type="Pfam" id="PF02470">
    <property type="entry name" value="MlaD"/>
    <property type="match status" value="1"/>
</dbReference>
<dbReference type="EMBL" id="SMKY01000004">
    <property type="protein sequence ID" value="TDD91765.1"/>
    <property type="molecule type" value="Genomic_DNA"/>
</dbReference>
<dbReference type="NCBIfam" id="TIGR00996">
    <property type="entry name" value="Mtu_fam_mce"/>
    <property type="match status" value="1"/>
</dbReference>
<dbReference type="InterPro" id="IPR052336">
    <property type="entry name" value="MlaD_Phospholipid_Transporter"/>
</dbReference>
<accession>A0A4R5BZG4</accession>
<gene>
    <name evidence="4" type="ORF">E1293_01590</name>
</gene>
<dbReference type="Pfam" id="PF11887">
    <property type="entry name" value="Mce4_CUP1"/>
    <property type="match status" value="1"/>
</dbReference>
<dbReference type="OrthoDB" id="4368973at2"/>
<name>A0A4R5BZG4_9ACTN</name>
<sequence length="361" mass="37915">MPAPAPVLQLPVGATVRRSLPRAGTLVFSAVLACCAALSGCSVQTLHAPKGPLSLTADFTDVQNLVTGHSVKVADVAVGSVTKITLVEAGNGYHSRVTLSIKKGVRIPTGTTAKVTTTSLLGENYVQLQPPQGRALNQGPFLADHARLTRTTTSPGFEDIVGKAAPLVGALADGDAPGLVRTASTAFAGRGAKLNAMIADADTLLKTFGARREQLGRAVDDLADLGEKLAAHEDSLKRLPGRVAAATELLAGDRQKILTAVHSLSDLARTVNDTVLIGHTEQLRRLIEQMGPTLQVLASDRTKLGTLINRVQEFVTRMPRQVYNGQLLTYPVLDFNGSATRGGGKTPSSLDDLVAMMGPQR</sequence>